<dbReference type="EMBL" id="JABAYA010000199">
    <property type="protein sequence ID" value="KAF7722352.1"/>
    <property type="molecule type" value="Genomic_DNA"/>
</dbReference>
<evidence type="ECO:0000313" key="4">
    <source>
        <dbReference type="Proteomes" id="UP000605846"/>
    </source>
</evidence>
<organism evidence="3 4">
    <name type="scientific">Apophysomyces ossiformis</name>
    <dbReference type="NCBI Taxonomy" id="679940"/>
    <lineage>
        <taxon>Eukaryota</taxon>
        <taxon>Fungi</taxon>
        <taxon>Fungi incertae sedis</taxon>
        <taxon>Mucoromycota</taxon>
        <taxon>Mucoromycotina</taxon>
        <taxon>Mucoromycetes</taxon>
        <taxon>Mucorales</taxon>
        <taxon>Mucorineae</taxon>
        <taxon>Mucoraceae</taxon>
        <taxon>Apophysomyces</taxon>
    </lineage>
</organism>
<name>A0A8H7BHD3_9FUNG</name>
<evidence type="ECO:0000259" key="2">
    <source>
        <dbReference type="PROSITE" id="PS50108"/>
    </source>
</evidence>
<reference evidence="3" key="1">
    <citation type="submission" date="2020-01" db="EMBL/GenBank/DDBJ databases">
        <title>Genome Sequencing of Three Apophysomyces-Like Fungal Strains Confirms a Novel Fungal Genus in the Mucoromycota with divergent Burkholderia-like Endosymbiotic Bacteria.</title>
        <authorList>
            <person name="Stajich J.E."/>
            <person name="Macias A.M."/>
            <person name="Carter-House D."/>
            <person name="Lovett B."/>
            <person name="Kasson L.R."/>
            <person name="Berry K."/>
            <person name="Grigoriev I."/>
            <person name="Chang Y."/>
            <person name="Spatafora J."/>
            <person name="Kasson M.T."/>
        </authorList>
    </citation>
    <scope>NUCLEOTIDE SEQUENCE</scope>
    <source>
        <strain evidence="3">NRRL A-21654</strain>
    </source>
</reference>
<dbReference type="AlphaFoldDB" id="A0A8H7BHD3"/>
<dbReference type="Proteomes" id="UP000605846">
    <property type="component" value="Unassembled WGS sequence"/>
</dbReference>
<evidence type="ECO:0000256" key="1">
    <source>
        <dbReference type="SAM" id="MobiDB-lite"/>
    </source>
</evidence>
<dbReference type="InterPro" id="IPR000095">
    <property type="entry name" value="CRIB_dom"/>
</dbReference>
<comment type="caution">
    <text evidence="3">The sequence shown here is derived from an EMBL/GenBank/DDBJ whole genome shotgun (WGS) entry which is preliminary data.</text>
</comment>
<feature type="domain" description="CRIB" evidence="2">
    <location>
        <begin position="37"/>
        <end position="50"/>
    </location>
</feature>
<proteinExistence type="predicted"/>
<evidence type="ECO:0000313" key="3">
    <source>
        <dbReference type="EMBL" id="KAF7722352.1"/>
    </source>
</evidence>
<protein>
    <recommendedName>
        <fullName evidence="2">CRIB domain-containing protein</fullName>
    </recommendedName>
</protein>
<sequence>MGSKVSKVNCVPPLSTSRDRRNPTWRRRYQRIDKANIGLPMDFRHTYHLGKVIYFAFLLLTSQKELVKALGIWYCEKERKNGYFILIFELAYFWNAKRSADEPEVLQTIAEITEALQRLPQQPLPRSSLANQQKENNAIQAIAVPPNRSSPLPTVRRKNIGTRSYKRLPICTISSAMSRKGSAVWSSGPHPIAPPLSVPNDNRSSLGNLGSIVMEVGGITGRHGQIEK</sequence>
<accession>A0A8H7BHD3</accession>
<keyword evidence="4" id="KW-1185">Reference proteome</keyword>
<gene>
    <name evidence="3" type="ORF">EC973_003196</name>
</gene>
<dbReference type="OrthoDB" id="5559822at2759"/>
<dbReference type="PROSITE" id="PS50108">
    <property type="entry name" value="CRIB"/>
    <property type="match status" value="1"/>
</dbReference>
<feature type="region of interest" description="Disordered" evidence="1">
    <location>
        <begin position="1"/>
        <end position="21"/>
    </location>
</feature>